<proteinExistence type="predicted"/>
<dbReference type="SMART" id="SM00028">
    <property type="entry name" value="TPR"/>
    <property type="match status" value="5"/>
</dbReference>
<feature type="repeat" description="TPR" evidence="1">
    <location>
        <begin position="411"/>
        <end position="444"/>
    </location>
</feature>
<sequence length="581" mass="62352">MPFASKLFPALRLIPASATACALVSGLLALAPPAFALEDAGAYLAGRAALLDNDFAQASVYYDRLLKSLGANTQVQEGAIFAHVAQGEIDKALAVAQEIIALSNGKPTQVAVLVTLAESAQEGRFGDGLKLLDAGADAGQLVGGLYRAWALMGEGQVSEAMQAFDAVAKIDGLQGFAGYHRALALALVGDYEGAETIFSGENAALYNGTRRGVLAHLEILSQLERNADALKLLDDSFGHKLDAELAGLKARLEAGETLPFTAIGSARDGVAELYFSVAQALNADSVAGFSLLHARLALWLRPDHGDAALLTGVILENVQQYDLAIAAYELVSPDNPAFTAAQLGRAEAMVAADRSDAAIDVLEKLSRSAPDEPGVWSALGDNLRRIERYAEAAKAYDRAIALAGTPKPSDWTLWYARAISQERSGQWPEAEKGLRKALELNPGQPAVLNYLGYSYVEKRENLKEALQMIQQAVAGRPDDGYITDSLGWAYYRLGRYPEAVAQMERAVELKPTDALLNDHLGDVYWAAGRKREAEFQWHRALNFGPAPDLDLDRVRRKLAVGLDVVLKEEGAEPLHPDHAGN</sequence>
<keyword evidence="4" id="KW-1185">Reference proteome</keyword>
<evidence type="ECO:0000256" key="1">
    <source>
        <dbReference type="PROSITE-ProRule" id="PRU00339"/>
    </source>
</evidence>
<feature type="signal peptide" evidence="2">
    <location>
        <begin position="1"/>
        <end position="36"/>
    </location>
</feature>
<dbReference type="Pfam" id="PF13432">
    <property type="entry name" value="TPR_16"/>
    <property type="match status" value="1"/>
</dbReference>
<feature type="repeat" description="TPR" evidence="1">
    <location>
        <begin position="480"/>
        <end position="513"/>
    </location>
</feature>
<evidence type="ECO:0000256" key="2">
    <source>
        <dbReference type="SAM" id="SignalP"/>
    </source>
</evidence>
<gene>
    <name evidence="3" type="ORF">SAMN05877831_11438</name>
</gene>
<dbReference type="AlphaFoldDB" id="A0A285T4B8"/>
<dbReference type="InterPro" id="IPR011990">
    <property type="entry name" value="TPR-like_helical_dom_sf"/>
</dbReference>
<dbReference type="RefSeq" id="WP_245860998.1">
    <property type="nucleotide sequence ID" value="NZ_OBMT01000014.1"/>
</dbReference>
<dbReference type="EMBL" id="OBMT01000014">
    <property type="protein sequence ID" value="SOC16207.1"/>
    <property type="molecule type" value="Genomic_DNA"/>
</dbReference>
<dbReference type="PROSITE" id="PS50005">
    <property type="entry name" value="TPR"/>
    <property type="match status" value="2"/>
</dbReference>
<protein>
    <submittedName>
        <fullName evidence="3">Flp pilus assembly protein TadD</fullName>
    </submittedName>
</protein>
<keyword evidence="2" id="KW-0732">Signal</keyword>
<dbReference type="Pfam" id="PF13414">
    <property type="entry name" value="TPR_11"/>
    <property type="match status" value="1"/>
</dbReference>
<name>A0A285T4B8_9RHOB</name>
<feature type="chain" id="PRO_5012380049" evidence="2">
    <location>
        <begin position="37"/>
        <end position="581"/>
    </location>
</feature>
<dbReference type="PANTHER" id="PTHR12558">
    <property type="entry name" value="CELL DIVISION CYCLE 16,23,27"/>
    <property type="match status" value="1"/>
</dbReference>
<dbReference type="InterPro" id="IPR019734">
    <property type="entry name" value="TPR_rpt"/>
</dbReference>
<keyword evidence="1" id="KW-0802">TPR repeat</keyword>
<evidence type="ECO:0000313" key="4">
    <source>
        <dbReference type="Proteomes" id="UP000219111"/>
    </source>
</evidence>
<dbReference type="SUPFAM" id="SSF48452">
    <property type="entry name" value="TPR-like"/>
    <property type="match status" value="3"/>
</dbReference>
<dbReference type="Gene3D" id="1.25.40.10">
    <property type="entry name" value="Tetratricopeptide repeat domain"/>
    <property type="match status" value="3"/>
</dbReference>
<dbReference type="PANTHER" id="PTHR12558:SF13">
    <property type="entry name" value="CELL DIVISION CYCLE PROTEIN 27 HOMOLOG"/>
    <property type="match status" value="1"/>
</dbReference>
<accession>A0A285T4B8</accession>
<organism evidence="3 4">
    <name type="scientific">Rhodobacter maris</name>
    <dbReference type="NCBI Taxonomy" id="446682"/>
    <lineage>
        <taxon>Bacteria</taxon>
        <taxon>Pseudomonadati</taxon>
        <taxon>Pseudomonadota</taxon>
        <taxon>Alphaproteobacteria</taxon>
        <taxon>Rhodobacterales</taxon>
        <taxon>Rhodobacter group</taxon>
        <taxon>Rhodobacter</taxon>
    </lineage>
</organism>
<dbReference type="Proteomes" id="UP000219111">
    <property type="component" value="Unassembled WGS sequence"/>
</dbReference>
<reference evidence="4" key="1">
    <citation type="submission" date="2017-08" db="EMBL/GenBank/DDBJ databases">
        <authorList>
            <person name="Varghese N."/>
            <person name="Submissions S."/>
        </authorList>
    </citation>
    <scope>NUCLEOTIDE SEQUENCE [LARGE SCALE GENOMIC DNA]</scope>
    <source>
        <strain evidence="4">JA276</strain>
    </source>
</reference>
<evidence type="ECO:0000313" key="3">
    <source>
        <dbReference type="EMBL" id="SOC16207.1"/>
    </source>
</evidence>